<evidence type="ECO:0000256" key="2">
    <source>
        <dbReference type="SAM" id="SignalP"/>
    </source>
</evidence>
<dbReference type="KEGG" id="dpp:DICPUDRAFT_99986"/>
<dbReference type="VEuPathDB" id="AmoebaDB:DICPUDRAFT_99986"/>
<protein>
    <submittedName>
        <fullName evidence="3">Expressed protein</fullName>
    </submittedName>
</protein>
<dbReference type="Proteomes" id="UP000001064">
    <property type="component" value="Unassembled WGS sequence"/>
</dbReference>
<name>F1A4C1_DICPU</name>
<keyword evidence="2" id="KW-0732">Signal</keyword>
<sequence>MKLYLLLIIIVFNLILNCKGYEIKLTLYNNAKKNCTDFNSSNMVVSFSSTKCGDLGLIEETNLEGTKGKIYYSIDLTSKKACQDADATEMIQVDEFDVNEQCKYTSTSYYHKFSVNRNAKPKVELGMCNAITIFDNDCDYIKIRSFHNNSCFLENLGEYRKYFCIGDKYFTYSCGPDRTCSNCKEVIVDERYANNTQCTGLDPNSFEYQDYLNYYYPKPTETPETTEAPETPEKPQSPEENEFSNLNNSFRLSLNLFLILFNIYIILI</sequence>
<dbReference type="AlphaFoldDB" id="F1A4C1"/>
<dbReference type="GeneID" id="10506896"/>
<accession>F1A4C1</accession>
<feature type="chain" id="PRO_5003262189" evidence="2">
    <location>
        <begin position="21"/>
        <end position="268"/>
    </location>
</feature>
<evidence type="ECO:0000256" key="1">
    <source>
        <dbReference type="SAM" id="MobiDB-lite"/>
    </source>
</evidence>
<dbReference type="EMBL" id="GL871511">
    <property type="protein sequence ID" value="EGC28959.1"/>
    <property type="molecule type" value="Genomic_DNA"/>
</dbReference>
<dbReference type="InParanoid" id="F1A4C1"/>
<dbReference type="RefSeq" id="XP_003294518.1">
    <property type="nucleotide sequence ID" value="XM_003294470.1"/>
</dbReference>
<evidence type="ECO:0000313" key="4">
    <source>
        <dbReference type="Proteomes" id="UP000001064"/>
    </source>
</evidence>
<reference evidence="4" key="1">
    <citation type="journal article" date="2011" name="Genome Biol.">
        <title>Comparative genomics of the social amoebae Dictyostelium discoideum and Dictyostelium purpureum.</title>
        <authorList>
            <consortium name="US DOE Joint Genome Institute (JGI-PGF)"/>
            <person name="Sucgang R."/>
            <person name="Kuo A."/>
            <person name="Tian X."/>
            <person name="Salerno W."/>
            <person name="Parikh A."/>
            <person name="Feasley C.L."/>
            <person name="Dalin E."/>
            <person name="Tu H."/>
            <person name="Huang E."/>
            <person name="Barry K."/>
            <person name="Lindquist E."/>
            <person name="Shapiro H."/>
            <person name="Bruce D."/>
            <person name="Schmutz J."/>
            <person name="Salamov A."/>
            <person name="Fey P."/>
            <person name="Gaudet P."/>
            <person name="Anjard C."/>
            <person name="Babu M.M."/>
            <person name="Basu S."/>
            <person name="Bushmanova Y."/>
            <person name="van der Wel H."/>
            <person name="Katoh-Kurasawa M."/>
            <person name="Dinh C."/>
            <person name="Coutinho P.M."/>
            <person name="Saito T."/>
            <person name="Elias M."/>
            <person name="Schaap P."/>
            <person name="Kay R.R."/>
            <person name="Henrissat B."/>
            <person name="Eichinger L."/>
            <person name="Rivero F."/>
            <person name="Putnam N.H."/>
            <person name="West C.M."/>
            <person name="Loomis W.F."/>
            <person name="Chisholm R.L."/>
            <person name="Shaulsky G."/>
            <person name="Strassmann J.E."/>
            <person name="Queller D.C."/>
            <person name="Kuspa A."/>
            <person name="Grigoriev I.V."/>
        </authorList>
    </citation>
    <scope>NUCLEOTIDE SEQUENCE [LARGE SCALE GENOMIC DNA]</scope>
    <source>
        <strain evidence="4">QSDP1</strain>
    </source>
</reference>
<feature type="compositionally biased region" description="Low complexity" evidence="1">
    <location>
        <begin position="219"/>
        <end position="229"/>
    </location>
</feature>
<feature type="signal peptide" evidence="2">
    <location>
        <begin position="1"/>
        <end position="20"/>
    </location>
</feature>
<dbReference type="eggNOG" id="ENOG502RIIG">
    <property type="taxonomic scope" value="Eukaryota"/>
</dbReference>
<keyword evidence="4" id="KW-1185">Reference proteome</keyword>
<dbReference type="FunCoup" id="F1A4C1">
    <property type="interactions" value="937"/>
</dbReference>
<feature type="region of interest" description="Disordered" evidence="1">
    <location>
        <begin position="219"/>
        <end position="242"/>
    </location>
</feature>
<organism evidence="3 4">
    <name type="scientific">Dictyostelium purpureum</name>
    <name type="common">Slime mold</name>
    <dbReference type="NCBI Taxonomy" id="5786"/>
    <lineage>
        <taxon>Eukaryota</taxon>
        <taxon>Amoebozoa</taxon>
        <taxon>Evosea</taxon>
        <taxon>Eumycetozoa</taxon>
        <taxon>Dictyostelia</taxon>
        <taxon>Dictyosteliales</taxon>
        <taxon>Dictyosteliaceae</taxon>
        <taxon>Dictyostelium</taxon>
    </lineage>
</organism>
<proteinExistence type="predicted"/>
<gene>
    <name evidence="3" type="ORF">DICPUDRAFT_99986</name>
</gene>
<evidence type="ECO:0000313" key="3">
    <source>
        <dbReference type="EMBL" id="EGC28959.1"/>
    </source>
</evidence>